<feature type="coiled-coil region" evidence="1">
    <location>
        <begin position="32"/>
        <end position="115"/>
    </location>
</feature>
<keyword evidence="1" id="KW-0175">Coiled coil</keyword>
<dbReference type="AlphaFoldDB" id="A0AAV0REY5"/>
<proteinExistence type="predicted"/>
<reference evidence="3" key="1">
    <citation type="submission" date="2022-08" db="EMBL/GenBank/DDBJ databases">
        <authorList>
            <person name="Gutierrez-Valencia J."/>
        </authorList>
    </citation>
    <scope>NUCLEOTIDE SEQUENCE</scope>
</reference>
<evidence type="ECO:0000313" key="3">
    <source>
        <dbReference type="EMBL" id="CAI0556129.1"/>
    </source>
</evidence>
<feature type="region of interest" description="Disordered" evidence="2">
    <location>
        <begin position="1"/>
        <end position="29"/>
    </location>
</feature>
<gene>
    <name evidence="3" type="ORF">LITE_LOCUS47851</name>
</gene>
<sequence length="115" mass="13186">MEGSMIPGEEPTKGVAADEDQDVESVEKGGSLNEFRRVLIGMTERLQQAKTEKGKLARRVIELMRVLKGMEAKLDRVKREKGETERRLMEKERVLKAMEVELEQLMAEKREISGR</sequence>
<evidence type="ECO:0000256" key="2">
    <source>
        <dbReference type="SAM" id="MobiDB-lite"/>
    </source>
</evidence>
<keyword evidence="4" id="KW-1185">Reference proteome</keyword>
<name>A0AAV0REY5_9ROSI</name>
<dbReference type="Proteomes" id="UP001154282">
    <property type="component" value="Unassembled WGS sequence"/>
</dbReference>
<organism evidence="3 4">
    <name type="scientific">Linum tenue</name>
    <dbReference type="NCBI Taxonomy" id="586396"/>
    <lineage>
        <taxon>Eukaryota</taxon>
        <taxon>Viridiplantae</taxon>
        <taxon>Streptophyta</taxon>
        <taxon>Embryophyta</taxon>
        <taxon>Tracheophyta</taxon>
        <taxon>Spermatophyta</taxon>
        <taxon>Magnoliopsida</taxon>
        <taxon>eudicotyledons</taxon>
        <taxon>Gunneridae</taxon>
        <taxon>Pentapetalae</taxon>
        <taxon>rosids</taxon>
        <taxon>fabids</taxon>
        <taxon>Malpighiales</taxon>
        <taxon>Linaceae</taxon>
        <taxon>Linum</taxon>
    </lineage>
</organism>
<dbReference type="EMBL" id="CAMGYJ010000010">
    <property type="protein sequence ID" value="CAI0556129.1"/>
    <property type="molecule type" value="Genomic_DNA"/>
</dbReference>
<comment type="caution">
    <text evidence="3">The sequence shown here is derived from an EMBL/GenBank/DDBJ whole genome shotgun (WGS) entry which is preliminary data.</text>
</comment>
<evidence type="ECO:0000256" key="1">
    <source>
        <dbReference type="SAM" id="Coils"/>
    </source>
</evidence>
<evidence type="ECO:0000313" key="4">
    <source>
        <dbReference type="Proteomes" id="UP001154282"/>
    </source>
</evidence>
<protein>
    <submittedName>
        <fullName evidence="3">Uncharacterized protein</fullName>
    </submittedName>
</protein>
<accession>A0AAV0REY5</accession>